<dbReference type="InterPro" id="IPR004155">
    <property type="entry name" value="PBS_lyase_HEAT"/>
</dbReference>
<dbReference type="Pfam" id="PF13646">
    <property type="entry name" value="HEAT_2"/>
    <property type="match status" value="2"/>
</dbReference>
<proteinExistence type="predicted"/>
<keyword evidence="3" id="KW-1185">Reference proteome</keyword>
<dbReference type="OrthoDB" id="9766168at2"/>
<dbReference type="AlphaFoldDB" id="A0A550J640"/>
<dbReference type="Gene3D" id="1.25.10.10">
    <property type="entry name" value="Leucine-rich Repeat Variant"/>
    <property type="match status" value="2"/>
</dbReference>
<gene>
    <name evidence="2" type="ORF">FL622_15745</name>
</gene>
<dbReference type="GO" id="GO:0016491">
    <property type="term" value="F:oxidoreductase activity"/>
    <property type="evidence" value="ECO:0007669"/>
    <property type="project" value="TreeGrafter"/>
</dbReference>
<dbReference type="InterPro" id="IPR011989">
    <property type="entry name" value="ARM-like"/>
</dbReference>
<dbReference type="SUPFAM" id="SSF48371">
    <property type="entry name" value="ARM repeat"/>
    <property type="match status" value="2"/>
</dbReference>
<dbReference type="InterPro" id="IPR016024">
    <property type="entry name" value="ARM-type_fold"/>
</dbReference>
<sequence length="532" mass="58377">MAGPTLTTEYLESALRALDVLLKATRFYPPGHPALKTAVEQALLRFAPLLMGRESILFSVHKEGFRVDDTPVSSDRLVLKSFAVQLFARHVRSLMILADLSARDLHAFARTLAKEPVEIQEAGGAQGLLQAAGVSTIWINEIDLSSVLSRKEEIESHRPEETIGGGDETSPEAGMQEGAPVAAAPALPETRDLEALLRDLERTESDQHFAVLAQELQPALLAHLHDEGAHLVIRALQLMRRYGEDPKLSSSRRRTAQETLDTLGREDVFDFLIHCLCHNPDVRESRERLLSLIASFPGKIEAPLMRHLAGEGDAQARKVLGTALIRLGATAAPVLTDYLSDARWFVVRNVMVILGEIRDQQTTAQIVPLLNHEDIRVRRETLRALTKIGGRGAESNLIRILENDDAEMRRQAILSLGALKSALALPALTELASRKENKGVSQEERKEAIVALGQIGAAEALPCLGGILKRRRFWFGDSDEELREAAAAALGKICDERSLTLLRAAVDDRSPAVARAARLALNRLEKALNHAT</sequence>
<dbReference type="RefSeq" id="WP_092054806.1">
    <property type="nucleotide sequence ID" value="NZ_FOJJ01000008.1"/>
</dbReference>
<dbReference type="SMART" id="SM00567">
    <property type="entry name" value="EZ_HEAT"/>
    <property type="match status" value="5"/>
</dbReference>
<dbReference type="PANTHER" id="PTHR12697:SF38">
    <property type="entry name" value="PBS LYASE HEAT DOMAIN PROTEIN REPEAT-CONTAINING PROTEIN"/>
    <property type="match status" value="1"/>
</dbReference>
<dbReference type="Proteomes" id="UP000317155">
    <property type="component" value="Unassembled WGS sequence"/>
</dbReference>
<reference evidence="2 3" key="1">
    <citation type="submission" date="2019-07" db="EMBL/GenBank/DDBJ databases">
        <title>Insights of Desulfuromonas acetexigens electromicrobiology.</title>
        <authorList>
            <person name="Katuri K."/>
            <person name="Sapireddy V."/>
            <person name="Shaw D.R."/>
            <person name="Saikaly P."/>
        </authorList>
    </citation>
    <scope>NUCLEOTIDE SEQUENCE [LARGE SCALE GENOMIC DNA]</scope>
    <source>
        <strain evidence="2 3">2873</strain>
    </source>
</reference>
<protein>
    <submittedName>
        <fullName evidence="2">HEAT repeat domain-containing protein</fullName>
    </submittedName>
</protein>
<organism evidence="2 3">
    <name type="scientific">Trichloromonas acetexigens</name>
    <dbReference type="NCBI Taxonomy" id="38815"/>
    <lineage>
        <taxon>Bacteria</taxon>
        <taxon>Pseudomonadati</taxon>
        <taxon>Thermodesulfobacteriota</taxon>
        <taxon>Desulfuromonadia</taxon>
        <taxon>Desulfuromonadales</taxon>
        <taxon>Trichloromonadaceae</taxon>
        <taxon>Trichloromonas</taxon>
    </lineage>
</organism>
<evidence type="ECO:0000313" key="2">
    <source>
        <dbReference type="EMBL" id="TRO78573.1"/>
    </source>
</evidence>
<comment type="caution">
    <text evidence="2">The sequence shown here is derived from an EMBL/GenBank/DDBJ whole genome shotgun (WGS) entry which is preliminary data.</text>
</comment>
<evidence type="ECO:0000256" key="1">
    <source>
        <dbReference type="SAM" id="MobiDB-lite"/>
    </source>
</evidence>
<dbReference type="EMBL" id="VJVV01000016">
    <property type="protein sequence ID" value="TRO78573.1"/>
    <property type="molecule type" value="Genomic_DNA"/>
</dbReference>
<dbReference type="PANTHER" id="PTHR12697">
    <property type="entry name" value="PBS LYASE HEAT-LIKE PROTEIN"/>
    <property type="match status" value="1"/>
</dbReference>
<accession>A0A550J640</accession>
<evidence type="ECO:0000313" key="3">
    <source>
        <dbReference type="Proteomes" id="UP000317155"/>
    </source>
</evidence>
<feature type="region of interest" description="Disordered" evidence="1">
    <location>
        <begin position="154"/>
        <end position="175"/>
    </location>
</feature>
<name>A0A550J640_9BACT</name>